<dbReference type="PANTHER" id="PTHR31730:SF19">
    <property type="entry name" value="PROTEIN KINASE DOMAIN-CONTAINING PROTEIN"/>
    <property type="match status" value="1"/>
</dbReference>
<evidence type="ECO:0000313" key="3">
    <source>
        <dbReference type="EMBL" id="KAF0920272.1"/>
    </source>
</evidence>
<name>A0A6G1E712_9ORYZ</name>
<comment type="caution">
    <text evidence="3">The sequence shown here is derived from an EMBL/GenBank/DDBJ whole genome shotgun (WGS) entry which is preliminary data.</text>
</comment>
<dbReference type="Proteomes" id="UP000479710">
    <property type="component" value="Unassembled WGS sequence"/>
</dbReference>
<dbReference type="PANTHER" id="PTHR31730">
    <property type="entry name" value="OS01G0873900 PROTEIN"/>
    <property type="match status" value="1"/>
</dbReference>
<feature type="domain" description="DUF3475" evidence="2">
    <location>
        <begin position="240"/>
        <end position="295"/>
    </location>
</feature>
<dbReference type="InterPro" id="IPR045021">
    <property type="entry name" value="PSI1/2/3"/>
</dbReference>
<accession>A0A6G1E712</accession>
<dbReference type="AlphaFoldDB" id="A0A6G1E712"/>
<evidence type="ECO:0000256" key="1">
    <source>
        <dbReference type="SAM" id="SignalP"/>
    </source>
</evidence>
<keyword evidence="1" id="KW-0732">Signal</keyword>
<dbReference type="EMBL" id="SPHZ02000005">
    <property type="protein sequence ID" value="KAF0920272.1"/>
    <property type="molecule type" value="Genomic_DNA"/>
</dbReference>
<keyword evidence="4" id="KW-1185">Reference proteome</keyword>
<organism evidence="3 4">
    <name type="scientific">Oryza meyeriana var. granulata</name>
    <dbReference type="NCBI Taxonomy" id="110450"/>
    <lineage>
        <taxon>Eukaryota</taxon>
        <taxon>Viridiplantae</taxon>
        <taxon>Streptophyta</taxon>
        <taxon>Embryophyta</taxon>
        <taxon>Tracheophyta</taxon>
        <taxon>Spermatophyta</taxon>
        <taxon>Magnoliopsida</taxon>
        <taxon>Liliopsida</taxon>
        <taxon>Poales</taxon>
        <taxon>Poaceae</taxon>
        <taxon>BOP clade</taxon>
        <taxon>Oryzoideae</taxon>
        <taxon>Oryzeae</taxon>
        <taxon>Oryzinae</taxon>
        <taxon>Oryza</taxon>
        <taxon>Oryza meyeriana</taxon>
    </lineage>
</organism>
<protein>
    <recommendedName>
        <fullName evidence="2">DUF3475 domain-containing protein</fullName>
    </recommendedName>
</protein>
<reference evidence="3 4" key="1">
    <citation type="submission" date="2019-11" db="EMBL/GenBank/DDBJ databases">
        <title>Whole genome sequence of Oryza granulata.</title>
        <authorList>
            <person name="Li W."/>
        </authorList>
    </citation>
    <scope>NUCLEOTIDE SEQUENCE [LARGE SCALE GENOMIC DNA]</scope>
    <source>
        <strain evidence="4">cv. Menghai</strain>
        <tissue evidence="3">Leaf</tissue>
    </source>
</reference>
<dbReference type="Pfam" id="PF11961">
    <property type="entry name" value="DUF3475"/>
    <property type="match status" value="1"/>
</dbReference>
<proteinExistence type="predicted"/>
<evidence type="ECO:0000259" key="2">
    <source>
        <dbReference type="Pfam" id="PF11961"/>
    </source>
</evidence>
<gene>
    <name evidence="3" type="ORF">E2562_034121</name>
</gene>
<dbReference type="OrthoDB" id="641605at2759"/>
<sequence>MFTSLSSRLLLQFLVSLDSPPPETPILQPDGCRLSYSAQKILDHADCRYPAHSDYNGRHRNYPRSTRESLQQFIENVLKNWRVWLERTVGCTSLETCCQQVYKCMVIGLTCVDPDPKKRPIAWDVIQMLNETESKNWLSVGQALQIGTMKSANLLDNLTIARTGASTSNTANVIVASYVDSIVGARSSTLNTESTAVVSYVPVRRSMVEIMAFGVAKIHVRGSNLMKSDGVAAGERKIGILAFEVANTIVSGSNLMKSLSEEGMRHLNEVVLQSEGACTLISEHYYQLLIILKADIRLGLLKKSREYITLESELACTKEEAVSAMQYLIKRAHYTMELYKEMRVLDKFEQEKPTAIQSGWRMSMPMTCKTITAILEAGPTIMQIQGMVEGAKFHGGIGAVDGLALLGTFFIIEATTDGAAEGTTRC</sequence>
<dbReference type="InterPro" id="IPR021864">
    <property type="entry name" value="DUF3475"/>
</dbReference>
<evidence type="ECO:0000313" key="4">
    <source>
        <dbReference type="Proteomes" id="UP000479710"/>
    </source>
</evidence>
<feature type="signal peptide" evidence="1">
    <location>
        <begin position="1"/>
        <end position="16"/>
    </location>
</feature>
<dbReference type="GO" id="GO:0045927">
    <property type="term" value="P:positive regulation of growth"/>
    <property type="evidence" value="ECO:0007669"/>
    <property type="project" value="InterPro"/>
</dbReference>
<feature type="chain" id="PRO_5026333283" description="DUF3475 domain-containing protein" evidence="1">
    <location>
        <begin position="17"/>
        <end position="426"/>
    </location>
</feature>